<proteinExistence type="predicted"/>
<evidence type="ECO:0000313" key="2">
    <source>
        <dbReference type="EMBL" id="CAD76112.1"/>
    </source>
</evidence>
<protein>
    <submittedName>
        <fullName evidence="2">Uncharacterized protein</fullName>
    </submittedName>
</protein>
<dbReference type="AlphaFoldDB" id="Q7UM05"/>
<name>Q7UM05_RHOBA</name>
<keyword evidence="3" id="KW-1185">Reference proteome</keyword>
<evidence type="ECO:0000313" key="3">
    <source>
        <dbReference type="Proteomes" id="UP000001025"/>
    </source>
</evidence>
<feature type="compositionally biased region" description="Basic residues" evidence="1">
    <location>
        <begin position="31"/>
        <end position="40"/>
    </location>
</feature>
<dbReference type="EnsemblBacteria" id="CAD76112">
    <property type="protein sequence ID" value="CAD76112"/>
    <property type="gene ID" value="RB9155"/>
</dbReference>
<gene>
    <name evidence="2" type="ordered locus">RB9155</name>
</gene>
<feature type="region of interest" description="Disordered" evidence="1">
    <location>
        <begin position="18"/>
        <end position="40"/>
    </location>
</feature>
<evidence type="ECO:0000256" key="1">
    <source>
        <dbReference type="SAM" id="MobiDB-lite"/>
    </source>
</evidence>
<accession>Q7UM05</accession>
<dbReference type="Proteomes" id="UP000001025">
    <property type="component" value="Chromosome"/>
</dbReference>
<dbReference type="InParanoid" id="Q7UM05"/>
<dbReference type="HOGENOM" id="CLU_3295581_0_0_0"/>
<sequence>MDFSVAIVQSSCRCCCNQTKSRKGGSQSVSRRNHVGKCEL</sequence>
<organism evidence="2 3">
    <name type="scientific">Rhodopirellula baltica (strain DSM 10527 / NCIMB 13988 / SH1)</name>
    <dbReference type="NCBI Taxonomy" id="243090"/>
    <lineage>
        <taxon>Bacteria</taxon>
        <taxon>Pseudomonadati</taxon>
        <taxon>Planctomycetota</taxon>
        <taxon>Planctomycetia</taxon>
        <taxon>Pirellulales</taxon>
        <taxon>Pirellulaceae</taxon>
        <taxon>Rhodopirellula</taxon>
    </lineage>
</organism>
<dbReference type="EMBL" id="BX294149">
    <property type="protein sequence ID" value="CAD76112.1"/>
    <property type="molecule type" value="Genomic_DNA"/>
</dbReference>
<reference evidence="2 3" key="1">
    <citation type="journal article" date="2003" name="Proc. Natl. Acad. Sci. U.S.A.">
        <title>Complete genome sequence of the marine planctomycete Pirellula sp. strain 1.</title>
        <authorList>
            <person name="Gloeckner F.O."/>
            <person name="Kube M."/>
            <person name="Bauer M."/>
            <person name="Teeling H."/>
            <person name="Lombardot T."/>
            <person name="Ludwig W."/>
            <person name="Gade D."/>
            <person name="Beck A."/>
            <person name="Borzym K."/>
            <person name="Heitmann K."/>
            <person name="Rabus R."/>
            <person name="Schlesner H."/>
            <person name="Amann R."/>
            <person name="Reinhardt R."/>
        </authorList>
    </citation>
    <scope>NUCLEOTIDE SEQUENCE [LARGE SCALE GENOMIC DNA]</scope>
    <source>
        <strain evidence="3">DSM 10527 / NCIMB 13988 / SH1</strain>
    </source>
</reference>
<dbReference type="KEGG" id="rba:RB9155"/>